<comment type="caution">
    <text evidence="1">The sequence shown here is derived from an EMBL/GenBank/DDBJ whole genome shotgun (WGS) entry which is preliminary data.</text>
</comment>
<dbReference type="InterPro" id="IPR036875">
    <property type="entry name" value="Znf_CCHC_sf"/>
</dbReference>
<evidence type="ECO:0000313" key="2">
    <source>
        <dbReference type="Proteomes" id="UP000887116"/>
    </source>
</evidence>
<dbReference type="Proteomes" id="UP000887116">
    <property type="component" value="Unassembled WGS sequence"/>
</dbReference>
<protein>
    <recommendedName>
        <fullName evidence="3">CCHC-type domain-containing protein</fullName>
    </recommendedName>
</protein>
<sequence>MLAVLFENGSVVDLWINHRSKVKQIEALSGKGRMLILNRGFYSMKCFMEFPDRREGLKSESQFKRKPIICYYCNEAGQYKPACPD</sequence>
<reference evidence="1" key="1">
    <citation type="submission" date="2020-07" db="EMBL/GenBank/DDBJ databases">
        <title>Multicomponent nature underlies the extraordinary mechanical properties of spider dragline silk.</title>
        <authorList>
            <person name="Kono N."/>
            <person name="Nakamura H."/>
            <person name="Mori M."/>
            <person name="Yoshida Y."/>
            <person name="Ohtoshi R."/>
            <person name="Malay A.D."/>
            <person name="Moran D.A.P."/>
            <person name="Tomita M."/>
            <person name="Numata K."/>
            <person name="Arakawa K."/>
        </authorList>
    </citation>
    <scope>NUCLEOTIDE SEQUENCE</scope>
</reference>
<dbReference type="SUPFAM" id="SSF57756">
    <property type="entry name" value="Retrovirus zinc finger-like domains"/>
    <property type="match status" value="1"/>
</dbReference>
<evidence type="ECO:0000313" key="1">
    <source>
        <dbReference type="EMBL" id="GFR08625.1"/>
    </source>
</evidence>
<gene>
    <name evidence="1" type="ORF">TNCT_577771</name>
</gene>
<organism evidence="1 2">
    <name type="scientific">Trichonephila clavata</name>
    <name type="common">Joro spider</name>
    <name type="synonym">Nephila clavata</name>
    <dbReference type="NCBI Taxonomy" id="2740835"/>
    <lineage>
        <taxon>Eukaryota</taxon>
        <taxon>Metazoa</taxon>
        <taxon>Ecdysozoa</taxon>
        <taxon>Arthropoda</taxon>
        <taxon>Chelicerata</taxon>
        <taxon>Arachnida</taxon>
        <taxon>Araneae</taxon>
        <taxon>Araneomorphae</taxon>
        <taxon>Entelegynae</taxon>
        <taxon>Araneoidea</taxon>
        <taxon>Nephilidae</taxon>
        <taxon>Trichonephila</taxon>
    </lineage>
</organism>
<evidence type="ECO:0008006" key="3">
    <source>
        <dbReference type="Google" id="ProtNLM"/>
    </source>
</evidence>
<dbReference type="OrthoDB" id="422839at2759"/>
<accession>A0A8X6IPG8</accession>
<dbReference type="GO" id="GO:0003676">
    <property type="term" value="F:nucleic acid binding"/>
    <property type="evidence" value="ECO:0007669"/>
    <property type="project" value="InterPro"/>
</dbReference>
<proteinExistence type="predicted"/>
<dbReference type="AlphaFoldDB" id="A0A8X6IPG8"/>
<dbReference type="EMBL" id="BMAO01026328">
    <property type="protein sequence ID" value="GFR08625.1"/>
    <property type="molecule type" value="Genomic_DNA"/>
</dbReference>
<dbReference type="GO" id="GO:0008270">
    <property type="term" value="F:zinc ion binding"/>
    <property type="evidence" value="ECO:0007669"/>
    <property type="project" value="InterPro"/>
</dbReference>
<name>A0A8X6IPG8_TRICU</name>
<keyword evidence="2" id="KW-1185">Reference proteome</keyword>